<dbReference type="AlphaFoldDB" id="A0A075JX68"/>
<name>A0A075JX68_9GAMM</name>
<reference evidence="2 3" key="1">
    <citation type="submission" date="2014-07" db="EMBL/GenBank/DDBJ databases">
        <title>Complete Genome Sequence of Dyella japonica Strain A8 Isolated from Malaysian Tropical Soil.</title>
        <authorList>
            <person name="Hui R.K.H."/>
            <person name="Chen J.-W."/>
            <person name="Chan K.-G."/>
            <person name="Leung F.C.C."/>
        </authorList>
    </citation>
    <scope>NUCLEOTIDE SEQUENCE [LARGE SCALE GENOMIC DNA]</scope>
    <source>
        <strain evidence="2 3">A8</strain>
    </source>
</reference>
<keyword evidence="1" id="KW-0472">Membrane</keyword>
<keyword evidence="3" id="KW-1185">Reference proteome</keyword>
<evidence type="ECO:0000256" key="1">
    <source>
        <dbReference type="SAM" id="Phobius"/>
    </source>
</evidence>
<feature type="transmembrane region" description="Helical" evidence="1">
    <location>
        <begin position="38"/>
        <end position="55"/>
    </location>
</feature>
<proteinExistence type="predicted"/>
<evidence type="ECO:0000313" key="3">
    <source>
        <dbReference type="Proteomes" id="UP000027987"/>
    </source>
</evidence>
<organism evidence="2 3">
    <name type="scientific">Dyella japonica A8</name>
    <dbReference type="NCBI Taxonomy" id="1217721"/>
    <lineage>
        <taxon>Bacteria</taxon>
        <taxon>Pseudomonadati</taxon>
        <taxon>Pseudomonadota</taxon>
        <taxon>Gammaproteobacteria</taxon>
        <taxon>Lysobacterales</taxon>
        <taxon>Rhodanobacteraceae</taxon>
        <taxon>Dyella</taxon>
    </lineage>
</organism>
<dbReference type="EMBL" id="CP008884">
    <property type="protein sequence ID" value="AIF46504.1"/>
    <property type="molecule type" value="Genomic_DNA"/>
</dbReference>
<feature type="transmembrane region" description="Helical" evidence="1">
    <location>
        <begin position="16"/>
        <end position="32"/>
    </location>
</feature>
<accession>A0A075JX68</accession>
<feature type="transmembrane region" description="Helical" evidence="1">
    <location>
        <begin position="185"/>
        <end position="204"/>
    </location>
</feature>
<keyword evidence="1" id="KW-1133">Transmembrane helix</keyword>
<dbReference type="HOGENOM" id="CLU_1160348_0_0_6"/>
<dbReference type="KEGG" id="dja:HY57_04115"/>
<feature type="transmembrane region" description="Helical" evidence="1">
    <location>
        <begin position="140"/>
        <end position="165"/>
    </location>
</feature>
<sequence>MSSPIASPRNSTSRRWWPLMFGYPVLAMAGVLTHRQGFSLAACTLLLTVLMAPALATRRVLPWLVWLGTLAAMGWLWWQDMVGLLLECVPIAINILLACLFGRSLRGGSTPLIARIIEALEGPERLDVPGVASYARHLTWFWTLLTATQALVLAVLLLCAEPGGLLGSLGVASPWPVPAGIAQSYVHLGGYVLIVSAFLLEHVFRRLHLRHIRHPRLHELVVGVAARWPKLVRGEDPASP</sequence>
<protein>
    <submittedName>
        <fullName evidence="2">Xanthomonadin biosynthesis membrane protein</fullName>
    </submittedName>
</protein>
<keyword evidence="1" id="KW-0812">Transmembrane</keyword>
<dbReference type="OrthoDB" id="5948436at2"/>
<dbReference type="RefSeq" id="WP_026033972.1">
    <property type="nucleotide sequence ID" value="NZ_ALOY01000158.1"/>
</dbReference>
<dbReference type="PATRIC" id="fig|1217721.7.peg.860"/>
<dbReference type="STRING" id="1217721.HY57_04115"/>
<gene>
    <name evidence="2" type="ORF">HY57_04115</name>
</gene>
<dbReference type="Proteomes" id="UP000027987">
    <property type="component" value="Chromosome"/>
</dbReference>
<evidence type="ECO:0000313" key="2">
    <source>
        <dbReference type="EMBL" id="AIF46504.1"/>
    </source>
</evidence>
<feature type="transmembrane region" description="Helical" evidence="1">
    <location>
        <begin position="84"/>
        <end position="102"/>
    </location>
</feature>